<proteinExistence type="predicted"/>
<reference key="1">
    <citation type="submission" date="2010-11" db="EMBL/GenBank/DDBJ databases">
        <title>The complete genome of Bacteroides helcogenes P 36-108.</title>
        <authorList>
            <consortium name="US DOE Joint Genome Institute (JGI-PGF)"/>
            <person name="Lucas S."/>
            <person name="Copeland A."/>
            <person name="Lapidus A."/>
            <person name="Bruce D."/>
            <person name="Goodwin L."/>
            <person name="Pitluck S."/>
            <person name="Kyrpides N."/>
            <person name="Mavromatis K."/>
            <person name="Ivanova N."/>
            <person name="Zeytun A."/>
            <person name="Brettin T."/>
            <person name="Detter J.C."/>
            <person name="Tapia R."/>
            <person name="Han C."/>
            <person name="Land M."/>
            <person name="Hauser L."/>
            <person name="Markowitz V."/>
            <person name="Cheng J.-F."/>
            <person name="Hugenholtz P."/>
            <person name="Woyke T."/>
            <person name="Wu D."/>
            <person name="Gronow S."/>
            <person name="Wellnitz S."/>
            <person name="Brambilla E."/>
            <person name="Klenk H.-P."/>
            <person name="Eisen J.A."/>
        </authorList>
    </citation>
    <scope>NUCLEOTIDE SEQUENCE</scope>
    <source>
        <strain>P 36-108</strain>
    </source>
</reference>
<evidence type="ECO:0000313" key="3">
    <source>
        <dbReference type="Proteomes" id="UP000008630"/>
    </source>
</evidence>
<dbReference type="AlphaFoldDB" id="E6STI8"/>
<accession>E6STI8</accession>
<keyword evidence="3" id="KW-1185">Reference proteome</keyword>
<reference evidence="2 3" key="2">
    <citation type="journal article" date="2011" name="Stand. Genomic Sci.">
        <title>Complete genome sequence of Bacteroides helcogenes type strain (P 36-108).</title>
        <authorList>
            <person name="Pati A."/>
            <person name="Gronow S."/>
            <person name="Zeytun A."/>
            <person name="Lapidus A."/>
            <person name="Nolan M."/>
            <person name="Hammon N."/>
            <person name="Deshpande S."/>
            <person name="Cheng J.F."/>
            <person name="Tapia R."/>
            <person name="Han C."/>
            <person name="Goodwin L."/>
            <person name="Pitluck S."/>
            <person name="Liolios K."/>
            <person name="Pagani I."/>
            <person name="Ivanova N."/>
            <person name="Mavromatis K."/>
            <person name="Chen A."/>
            <person name="Palaniappan K."/>
            <person name="Land M."/>
            <person name="Hauser L."/>
            <person name="Chang Y.J."/>
            <person name="Jeffries C.D."/>
            <person name="Detter J.C."/>
            <person name="Brambilla E."/>
            <person name="Rohde M."/>
            <person name="Goker M."/>
            <person name="Woyke T."/>
            <person name="Bristow J."/>
            <person name="Eisen J.A."/>
            <person name="Markowitz V."/>
            <person name="Hugenholtz P."/>
            <person name="Kyrpides N.C."/>
            <person name="Klenk H.P."/>
            <person name="Lucas S."/>
        </authorList>
    </citation>
    <scope>NUCLEOTIDE SEQUENCE [LARGE SCALE GENOMIC DNA]</scope>
    <source>
        <strain evidence="3">ATCC 35417 / DSM 20613 / JCM 6297 / CCUG 15421 / P 36-108</strain>
    </source>
</reference>
<evidence type="ECO:0000256" key="1">
    <source>
        <dbReference type="SAM" id="MobiDB-lite"/>
    </source>
</evidence>
<dbReference type="STRING" id="693979.Bache_1252"/>
<protein>
    <submittedName>
        <fullName evidence="2">Uncharacterized protein</fullName>
    </submittedName>
</protein>
<dbReference type="KEGG" id="bhl:Bache_1252"/>
<dbReference type="HOGENOM" id="CLU_2380310_0_0_10"/>
<dbReference type="Proteomes" id="UP000008630">
    <property type="component" value="Chromosome"/>
</dbReference>
<name>E6STI8_BACT6</name>
<gene>
    <name evidence="2" type="ordered locus">Bache_1252</name>
</gene>
<evidence type="ECO:0000313" key="2">
    <source>
        <dbReference type="EMBL" id="ADV43262.1"/>
    </source>
</evidence>
<feature type="region of interest" description="Disordered" evidence="1">
    <location>
        <begin position="70"/>
        <end position="94"/>
    </location>
</feature>
<dbReference type="EMBL" id="CP002352">
    <property type="protein sequence ID" value="ADV43262.1"/>
    <property type="molecule type" value="Genomic_DNA"/>
</dbReference>
<organism evidence="2 3">
    <name type="scientific">Bacteroides helcogenes (strain ATCC 35417 / DSM 20613 / JCM 6297 / CCUG 15421 / P 36-108)</name>
    <dbReference type="NCBI Taxonomy" id="693979"/>
    <lineage>
        <taxon>Bacteria</taxon>
        <taxon>Pseudomonadati</taxon>
        <taxon>Bacteroidota</taxon>
        <taxon>Bacteroidia</taxon>
        <taxon>Bacteroidales</taxon>
        <taxon>Bacteroidaceae</taxon>
        <taxon>Bacteroides</taxon>
    </lineage>
</organism>
<sequence>MQIKVSLPQAALASLLPDTPAHRPEHQGFYCMRYTSHTLRDVHLEQHEMYISNIENCYMKHYKALYGTSQRKPSGSVAARIDPPEDTASTENKS</sequence>